<comment type="function">
    <text evidence="6">Clathrin is the major protein of the polyhedral coat of coated pits and vesicles.</text>
</comment>
<dbReference type="GO" id="GO:0030130">
    <property type="term" value="C:clathrin coat of trans-Golgi network vesicle"/>
    <property type="evidence" value="ECO:0007669"/>
    <property type="project" value="InterPro"/>
</dbReference>
<keyword evidence="4 6" id="KW-0168">Coated pit</keyword>
<reference evidence="8" key="1">
    <citation type="submission" date="2010-02" db="EMBL/GenBank/DDBJ databases">
        <title>Sequencing and annotation of the Blastocystis hominis genome.</title>
        <authorList>
            <person name="Wincker P."/>
        </authorList>
    </citation>
    <scope>NUCLEOTIDE SEQUENCE</scope>
    <source>
        <strain evidence="8">Singapore isolate B</strain>
    </source>
</reference>
<evidence type="ECO:0000313" key="9">
    <source>
        <dbReference type="Proteomes" id="UP000008312"/>
    </source>
</evidence>
<comment type="similarity">
    <text evidence="2 6">Belongs to the clathrin light chain family.</text>
</comment>
<dbReference type="InterPro" id="IPR000996">
    <property type="entry name" value="Clathrin_L-chain"/>
</dbReference>
<dbReference type="GO" id="GO:0005198">
    <property type="term" value="F:structural molecule activity"/>
    <property type="evidence" value="ECO:0007669"/>
    <property type="project" value="InterPro"/>
</dbReference>
<dbReference type="OrthoDB" id="5512at2759"/>
<evidence type="ECO:0000313" key="8">
    <source>
        <dbReference type="EMBL" id="CBK25111.2"/>
    </source>
</evidence>
<evidence type="ECO:0000256" key="7">
    <source>
        <dbReference type="SAM" id="MobiDB-lite"/>
    </source>
</evidence>
<evidence type="ECO:0000256" key="6">
    <source>
        <dbReference type="RuleBase" id="RU363137"/>
    </source>
</evidence>
<feature type="compositionally biased region" description="Basic and acidic residues" evidence="7">
    <location>
        <begin position="110"/>
        <end position="123"/>
    </location>
</feature>
<dbReference type="Pfam" id="PF01086">
    <property type="entry name" value="Clathrin_lg_ch"/>
    <property type="match status" value="1"/>
</dbReference>
<keyword evidence="3 6" id="KW-0472">Membrane</keyword>
<sequence>MSDDFFADDFQGNAAADQPVDDPFADAPDQSNDVAEDPFGEAAPAAAPLPAAPVVDEFKFTREWNMQFRERCEAKDKAAMEKKQEILKAARDELLAWSEERKKKLASKAEMNREEESKLKEGMEQDMDCANPWERVNKLVDMSAQGEHDMGRMKQVMIRMKNDAAKN</sequence>
<dbReference type="InParanoid" id="D8MAM2"/>
<dbReference type="EMBL" id="FN668690">
    <property type="protein sequence ID" value="CBK25111.2"/>
    <property type="molecule type" value="Genomic_DNA"/>
</dbReference>
<dbReference type="GO" id="GO:0030132">
    <property type="term" value="C:clathrin coat of coated pit"/>
    <property type="evidence" value="ECO:0007669"/>
    <property type="project" value="InterPro"/>
</dbReference>
<dbReference type="AlphaFoldDB" id="D8MAM2"/>
<dbReference type="GeneID" id="24921750"/>
<keyword evidence="5 6" id="KW-0968">Cytoplasmic vesicle</keyword>
<dbReference type="PANTHER" id="PTHR10639:SF7">
    <property type="entry name" value="CLATHRIN LIGHT CHAIN"/>
    <property type="match status" value="1"/>
</dbReference>
<feature type="region of interest" description="Disordered" evidence="7">
    <location>
        <begin position="103"/>
        <end position="127"/>
    </location>
</feature>
<feature type="region of interest" description="Disordered" evidence="7">
    <location>
        <begin position="1"/>
        <end position="48"/>
    </location>
</feature>
<evidence type="ECO:0000256" key="4">
    <source>
        <dbReference type="ARBA" id="ARBA00023176"/>
    </source>
</evidence>
<dbReference type="GO" id="GO:0072583">
    <property type="term" value="P:clathrin-dependent endocytosis"/>
    <property type="evidence" value="ECO:0007669"/>
    <property type="project" value="TreeGrafter"/>
</dbReference>
<keyword evidence="9" id="KW-1185">Reference proteome</keyword>
<dbReference type="GO" id="GO:0006886">
    <property type="term" value="P:intracellular protein transport"/>
    <property type="evidence" value="ECO:0007669"/>
    <property type="project" value="InterPro"/>
</dbReference>
<evidence type="ECO:0000256" key="1">
    <source>
        <dbReference type="ARBA" id="ARBA00004180"/>
    </source>
</evidence>
<gene>
    <name evidence="8" type="ORF">GSBLH_T00004744001</name>
</gene>
<dbReference type="PANTHER" id="PTHR10639">
    <property type="entry name" value="CLATHRIN LIGHT CHAIN"/>
    <property type="match status" value="1"/>
</dbReference>
<dbReference type="Proteomes" id="UP000008312">
    <property type="component" value="Unassembled WGS sequence"/>
</dbReference>
<organism evidence="8">
    <name type="scientific">Blastocystis hominis</name>
    <dbReference type="NCBI Taxonomy" id="12968"/>
    <lineage>
        <taxon>Eukaryota</taxon>
        <taxon>Sar</taxon>
        <taxon>Stramenopiles</taxon>
        <taxon>Bigyra</taxon>
        <taxon>Opalozoa</taxon>
        <taxon>Opalinata</taxon>
        <taxon>Blastocystidae</taxon>
        <taxon>Blastocystis</taxon>
    </lineage>
</organism>
<proteinExistence type="inferred from homology"/>
<protein>
    <recommendedName>
        <fullName evidence="6">Clathrin light chain</fullName>
    </recommendedName>
</protein>
<dbReference type="OMA" id="DCANPWE"/>
<name>D8MAM2_BLAHO</name>
<dbReference type="RefSeq" id="XP_012899159.1">
    <property type="nucleotide sequence ID" value="XM_013043705.1"/>
</dbReference>
<evidence type="ECO:0000256" key="2">
    <source>
        <dbReference type="ARBA" id="ARBA00005263"/>
    </source>
</evidence>
<comment type="subcellular location">
    <subcellularLocation>
        <location evidence="1 6">Cytoplasmic vesicle membrane</location>
        <topology evidence="1 6">Peripheral membrane protein</topology>
        <orientation evidence="1 6">Cytoplasmic side</orientation>
    </subcellularLocation>
    <subcellularLocation>
        <location evidence="6">Membrane</location>
        <location evidence="6">Coated pit</location>
        <topology evidence="6">Peripheral membrane protein</topology>
        <orientation evidence="6">Cytoplasmic side</orientation>
    </subcellularLocation>
    <text evidence="6">Cytoplasmic face of coated pits and vesicles.</text>
</comment>
<dbReference type="GO" id="GO:0032050">
    <property type="term" value="F:clathrin heavy chain binding"/>
    <property type="evidence" value="ECO:0007669"/>
    <property type="project" value="TreeGrafter"/>
</dbReference>
<evidence type="ECO:0000256" key="3">
    <source>
        <dbReference type="ARBA" id="ARBA00023136"/>
    </source>
</evidence>
<accession>D8MAM2</accession>
<evidence type="ECO:0000256" key="5">
    <source>
        <dbReference type="ARBA" id="ARBA00023329"/>
    </source>
</evidence>